<keyword evidence="2" id="KW-1185">Reference proteome</keyword>
<evidence type="ECO:0000313" key="1">
    <source>
        <dbReference type="EMBL" id="KAL2044276.1"/>
    </source>
</evidence>
<organism evidence="1 2">
    <name type="scientific">Stereocaulon virgatum</name>
    <dbReference type="NCBI Taxonomy" id="373712"/>
    <lineage>
        <taxon>Eukaryota</taxon>
        <taxon>Fungi</taxon>
        <taxon>Dikarya</taxon>
        <taxon>Ascomycota</taxon>
        <taxon>Pezizomycotina</taxon>
        <taxon>Lecanoromycetes</taxon>
        <taxon>OSLEUM clade</taxon>
        <taxon>Lecanoromycetidae</taxon>
        <taxon>Lecanorales</taxon>
        <taxon>Lecanorineae</taxon>
        <taxon>Stereocaulaceae</taxon>
        <taxon>Stereocaulon</taxon>
    </lineage>
</organism>
<gene>
    <name evidence="1" type="ORF">N7G274_002981</name>
</gene>
<dbReference type="Proteomes" id="UP001590950">
    <property type="component" value="Unassembled WGS sequence"/>
</dbReference>
<dbReference type="EMBL" id="JBEFKJ010000009">
    <property type="protein sequence ID" value="KAL2044276.1"/>
    <property type="molecule type" value="Genomic_DNA"/>
</dbReference>
<name>A0ABR4AFI6_9LECA</name>
<accession>A0ABR4AFI6</accession>
<reference evidence="1 2" key="1">
    <citation type="submission" date="2024-09" db="EMBL/GenBank/DDBJ databases">
        <title>Rethinking Asexuality: The Enigmatic Case of Functional Sexual Genes in Lepraria (Stereocaulaceae).</title>
        <authorList>
            <person name="Doellman M."/>
            <person name="Sun Y."/>
            <person name="Barcenas-Pena A."/>
            <person name="Lumbsch H.T."/>
            <person name="Grewe F."/>
        </authorList>
    </citation>
    <scope>NUCLEOTIDE SEQUENCE [LARGE SCALE GENOMIC DNA]</scope>
    <source>
        <strain evidence="1 2">Mercado 3170</strain>
    </source>
</reference>
<evidence type="ECO:0000313" key="2">
    <source>
        <dbReference type="Proteomes" id="UP001590950"/>
    </source>
</evidence>
<sequence length="132" mass="15108">MVNPLERSRAAPEDAAELLYPYLWWDNGYLQEYLISCSTCCIRRHPMRSPHTILLSHDRYPTFIMPFISTPSMSSFMNSFRHVIVASSLPMGTKIWSWKNPLTGSTLIPFSASLIAMTAMTPTTSREECIRM</sequence>
<protein>
    <submittedName>
        <fullName evidence="1">Uncharacterized protein</fullName>
    </submittedName>
</protein>
<proteinExistence type="predicted"/>
<comment type="caution">
    <text evidence="1">The sequence shown here is derived from an EMBL/GenBank/DDBJ whole genome shotgun (WGS) entry which is preliminary data.</text>
</comment>